<name>A0A7G8PR91_9FLAO</name>
<evidence type="ECO:0000313" key="2">
    <source>
        <dbReference type="Proteomes" id="UP000515514"/>
    </source>
</evidence>
<dbReference type="EMBL" id="CP052909">
    <property type="protein sequence ID" value="QNJ96857.1"/>
    <property type="molecule type" value="Genomic_DNA"/>
</dbReference>
<dbReference type="RefSeq" id="WP_186990081.1">
    <property type="nucleotide sequence ID" value="NZ_CP052909.1"/>
</dbReference>
<sequence length="241" mass="27818">MRYLSLFFCSILFLTGCKNETAKTETSTEISNTETETVYKVPDNKILSTPEAIAYKYGLEHWNNVKELSFTFNVDRGNNHSERSFIWNPKTNDVVYITEADTVRYNRNEKLDSLALSADKSFINDSYWLLAPYKLVWDTGTTFKDTKNVIAPLSKQKLNKLTLVYANEGGYTPGDAYDLYYGNDFTIREWVFRKGNSAEPSMITTWENIETVGKLKLTTMHKDKTGEFKLYFTNISVEQEI</sequence>
<organism evidence="1 2">
    <name type="scientific">Constantimarinum furrinae</name>
    <dbReference type="NCBI Taxonomy" id="2562285"/>
    <lineage>
        <taxon>Bacteria</taxon>
        <taxon>Pseudomonadati</taxon>
        <taxon>Bacteroidota</taxon>
        <taxon>Flavobacteriia</taxon>
        <taxon>Flavobacteriales</taxon>
        <taxon>Flavobacteriaceae</taxon>
        <taxon>Altibacter/Constantimarinum group</taxon>
        <taxon>Constantimarinum</taxon>
    </lineage>
</organism>
<protein>
    <submittedName>
        <fullName evidence="1">Uncharacterized protein</fullName>
    </submittedName>
</protein>
<accession>A0A7G8PR91</accession>
<dbReference type="AlphaFoldDB" id="A0A7G8PR91"/>
<evidence type="ECO:0000313" key="1">
    <source>
        <dbReference type="EMBL" id="QNJ96857.1"/>
    </source>
</evidence>
<dbReference type="PROSITE" id="PS51257">
    <property type="entry name" value="PROKAR_LIPOPROTEIN"/>
    <property type="match status" value="1"/>
</dbReference>
<reference evidence="1 2" key="1">
    <citation type="submission" date="2020-04" db="EMBL/GenBank/DDBJ databases">
        <title>Genome sequence of Altibacter aquimarinus strain ALE3EI.</title>
        <authorList>
            <person name="Oh H.-M."/>
            <person name="Jang D."/>
        </authorList>
    </citation>
    <scope>NUCLEOTIDE SEQUENCE [LARGE SCALE GENOMIC DNA]</scope>
    <source>
        <strain evidence="1 2">ALE3EI</strain>
    </source>
</reference>
<dbReference type="KEGG" id="alti:ALE3EI_0269"/>
<dbReference type="Proteomes" id="UP000515514">
    <property type="component" value="Chromosome"/>
</dbReference>
<keyword evidence="2" id="KW-1185">Reference proteome</keyword>
<gene>
    <name evidence="1" type="ORF">ALE3EI_0269</name>
</gene>
<proteinExistence type="predicted"/>